<name>A0A1F6P8P4_9BACT</name>
<dbReference type="EMBL" id="MFRA01000005">
    <property type="protein sequence ID" value="OGH92537.1"/>
    <property type="molecule type" value="Genomic_DNA"/>
</dbReference>
<evidence type="ECO:0000313" key="2">
    <source>
        <dbReference type="Proteomes" id="UP000176634"/>
    </source>
</evidence>
<dbReference type="AlphaFoldDB" id="A0A1F6P8P4"/>
<sequence>MLTPFVGGQLEIMDHKNFCAYCGEIESVRIIRDFLVVKFAWCASNDDNGNQQGLGTNWTSINKLTYSWMLPEGIISKEYGGRITVGFGMRLVELLIFLPKECGPSYEEYRLNRSQVKGLDAVP</sequence>
<accession>A0A1F6P8P4</accession>
<protein>
    <submittedName>
        <fullName evidence="1">Uncharacterized protein</fullName>
    </submittedName>
</protein>
<gene>
    <name evidence="1" type="ORF">A2563_02565</name>
</gene>
<proteinExistence type="predicted"/>
<organism evidence="1 2">
    <name type="scientific">Candidatus Magasanikbacteria bacterium RIFOXYD1_FULL_40_23</name>
    <dbReference type="NCBI Taxonomy" id="1798705"/>
    <lineage>
        <taxon>Bacteria</taxon>
        <taxon>Candidatus Magasanikiibacteriota</taxon>
    </lineage>
</organism>
<reference evidence="1 2" key="1">
    <citation type="journal article" date="2016" name="Nat. Commun.">
        <title>Thousands of microbial genomes shed light on interconnected biogeochemical processes in an aquifer system.</title>
        <authorList>
            <person name="Anantharaman K."/>
            <person name="Brown C.T."/>
            <person name="Hug L.A."/>
            <person name="Sharon I."/>
            <person name="Castelle C.J."/>
            <person name="Probst A.J."/>
            <person name="Thomas B.C."/>
            <person name="Singh A."/>
            <person name="Wilkins M.J."/>
            <person name="Karaoz U."/>
            <person name="Brodie E.L."/>
            <person name="Williams K.H."/>
            <person name="Hubbard S.S."/>
            <person name="Banfield J.F."/>
        </authorList>
    </citation>
    <scope>NUCLEOTIDE SEQUENCE [LARGE SCALE GENOMIC DNA]</scope>
</reference>
<dbReference type="Proteomes" id="UP000176634">
    <property type="component" value="Unassembled WGS sequence"/>
</dbReference>
<evidence type="ECO:0000313" key="1">
    <source>
        <dbReference type="EMBL" id="OGH92537.1"/>
    </source>
</evidence>
<comment type="caution">
    <text evidence="1">The sequence shown here is derived from an EMBL/GenBank/DDBJ whole genome shotgun (WGS) entry which is preliminary data.</text>
</comment>